<dbReference type="InterPro" id="IPR000717">
    <property type="entry name" value="PCI_dom"/>
</dbReference>
<protein>
    <submittedName>
        <fullName evidence="4">Proteasome regulatory particle subunit</fullName>
    </submittedName>
</protein>
<evidence type="ECO:0000259" key="3">
    <source>
        <dbReference type="PROSITE" id="PS50250"/>
    </source>
</evidence>
<dbReference type="Gene3D" id="1.10.10.10">
    <property type="entry name" value="Winged helix-like DNA-binding domain superfamily/Winged helix DNA-binding domain"/>
    <property type="match status" value="1"/>
</dbReference>
<dbReference type="InterPro" id="IPR036390">
    <property type="entry name" value="WH_DNA-bd_sf"/>
</dbReference>
<gene>
    <name evidence="4" type="primary">RPN5</name>
    <name evidence="4" type="ORF">GGI19_006135</name>
</gene>
<dbReference type="SMART" id="SM00088">
    <property type="entry name" value="PINT"/>
    <property type="match status" value="1"/>
</dbReference>
<reference evidence="4" key="1">
    <citation type="submission" date="2022-07" db="EMBL/GenBank/DDBJ databases">
        <title>Phylogenomic reconstructions and comparative analyses of Kickxellomycotina fungi.</title>
        <authorList>
            <person name="Reynolds N.K."/>
            <person name="Stajich J.E."/>
            <person name="Barry K."/>
            <person name="Grigoriev I.V."/>
            <person name="Crous P."/>
            <person name="Smith M.E."/>
        </authorList>
    </citation>
    <scope>NUCLEOTIDE SEQUENCE</scope>
    <source>
        <strain evidence="4">BCRC 34297</strain>
    </source>
</reference>
<dbReference type="EMBL" id="JANBUH010001097">
    <property type="protein sequence ID" value="KAJ2748380.1"/>
    <property type="molecule type" value="Genomic_DNA"/>
</dbReference>
<comment type="similarity">
    <text evidence="1">Belongs to the proteasome subunit p55 family.</text>
</comment>
<organism evidence="4 5">
    <name type="scientific">Coemansia pectinata</name>
    <dbReference type="NCBI Taxonomy" id="1052879"/>
    <lineage>
        <taxon>Eukaryota</taxon>
        <taxon>Fungi</taxon>
        <taxon>Fungi incertae sedis</taxon>
        <taxon>Zoopagomycota</taxon>
        <taxon>Kickxellomycotina</taxon>
        <taxon>Kickxellomycetes</taxon>
        <taxon>Kickxellales</taxon>
        <taxon>Kickxellaceae</taxon>
        <taxon>Coemansia</taxon>
    </lineage>
</organism>
<dbReference type="SUPFAM" id="SSF46785">
    <property type="entry name" value="Winged helix' DNA-binding domain"/>
    <property type="match status" value="1"/>
</dbReference>
<dbReference type="InterPro" id="IPR040134">
    <property type="entry name" value="PSMD12/CSN4"/>
</dbReference>
<dbReference type="InterPro" id="IPR040896">
    <property type="entry name" value="RPN5_C"/>
</dbReference>
<dbReference type="GO" id="GO:0005634">
    <property type="term" value="C:nucleus"/>
    <property type="evidence" value="ECO:0007669"/>
    <property type="project" value="UniProtKB-ARBA"/>
</dbReference>
<evidence type="ECO:0000256" key="2">
    <source>
        <dbReference type="ARBA" id="ARBA00022942"/>
    </source>
</evidence>
<dbReference type="Pfam" id="PF01399">
    <property type="entry name" value="PCI"/>
    <property type="match status" value="1"/>
</dbReference>
<dbReference type="PROSITE" id="PS50250">
    <property type="entry name" value="PCI"/>
    <property type="match status" value="1"/>
</dbReference>
<comment type="caution">
    <text evidence="4">The sequence shown here is derived from an EMBL/GenBank/DDBJ whole genome shotgun (WGS) entry which is preliminary data.</text>
</comment>
<proteinExistence type="inferred from homology"/>
<dbReference type="PANTHER" id="PTHR10855:SF1">
    <property type="entry name" value="26S PROTEASOME NON-ATPASE REGULATORY SUBUNIT 12"/>
    <property type="match status" value="1"/>
</dbReference>
<keyword evidence="2 4" id="KW-0647">Proteasome</keyword>
<dbReference type="InterPro" id="IPR054559">
    <property type="entry name" value="PSMD12-CSN4-like_N"/>
</dbReference>
<name>A0A9W8GR57_9FUNG</name>
<accession>A0A9W8GR57</accession>
<dbReference type="OrthoDB" id="268763at2759"/>
<feature type="domain" description="PCI" evidence="3">
    <location>
        <begin position="238"/>
        <end position="414"/>
    </location>
</feature>
<evidence type="ECO:0000313" key="4">
    <source>
        <dbReference type="EMBL" id="KAJ2748380.1"/>
    </source>
</evidence>
<dbReference type="FunFam" id="1.10.10.10:FF:000070">
    <property type="entry name" value="26S proteasome non-ATPase regulatory subunit 12"/>
    <property type="match status" value="1"/>
</dbReference>
<dbReference type="PANTHER" id="PTHR10855">
    <property type="entry name" value="26S PROTEASOME NON-ATPASE REGULATORY SUBUNIT 12/COP9 SIGNALOSOME COMPLEX SUBUNIT 4"/>
    <property type="match status" value="1"/>
</dbReference>
<keyword evidence="5" id="KW-1185">Reference proteome</keyword>
<evidence type="ECO:0000313" key="5">
    <source>
        <dbReference type="Proteomes" id="UP001140011"/>
    </source>
</evidence>
<dbReference type="Pfam" id="PF22241">
    <property type="entry name" value="PSMD12-CSN4_N"/>
    <property type="match status" value="1"/>
</dbReference>
<evidence type="ECO:0000256" key="1">
    <source>
        <dbReference type="ARBA" id="ARBA00006397"/>
    </source>
</evidence>
<dbReference type="InterPro" id="IPR036388">
    <property type="entry name" value="WH-like_DNA-bd_sf"/>
</dbReference>
<dbReference type="GO" id="GO:0005737">
    <property type="term" value="C:cytoplasm"/>
    <property type="evidence" value="ECO:0007669"/>
    <property type="project" value="TreeGrafter"/>
</dbReference>
<sequence>MDKNDPDYHMNEPKMEKDYSESVTALLPEVEQLASGGQIPQALEKLHALEKKTRSAGDLASTSQLLVRIVSVCGDSGSWTLLEQEVAAMAKKHGQLKQAIAKMVQSAMEYVDKTPDEQTRVELIEALRTVTEGKIHVEVERARLTRMRVAIYELKGQIKEACDTLQEVQVETYGSMDKREKTDFILEQMRLCLAKRDYIRLAIISHKINPKFFQTDGTEDLKLRFYELMIQYDLHEENYLEVCRHYKQVYETKGIKDDTDKWPAVLQNMVLYLVLSPYGNEQSDMLHRVQKEDHNLEKLELCAQLVKGFTTMELTRWPAVESIYGGEFRKTDVFSAQTEDGNKRWLALRDRVIEHNIRVIAKYYTRASTQRLTELLDLPSDDVERFLSKAVVDGTIYARIDRPAGVINFAKPSDSEEQLNGWASDVSKLLGLVEKTTHLIAKEEIVNKIARAI</sequence>
<dbReference type="Pfam" id="PF18098">
    <property type="entry name" value="RPN5_C"/>
    <property type="match status" value="1"/>
</dbReference>
<dbReference type="GO" id="GO:0008541">
    <property type="term" value="C:proteasome regulatory particle, lid subcomplex"/>
    <property type="evidence" value="ECO:0007669"/>
    <property type="project" value="TreeGrafter"/>
</dbReference>
<dbReference type="AlphaFoldDB" id="A0A9W8GR57"/>
<dbReference type="Proteomes" id="UP001140011">
    <property type="component" value="Unassembled WGS sequence"/>
</dbReference>